<name>A0A3G4ZRV3_9VIRU</name>
<organism evidence="2">
    <name type="scientific">Barrevirus sp</name>
    <dbReference type="NCBI Taxonomy" id="2487763"/>
    <lineage>
        <taxon>Viruses</taxon>
        <taxon>Varidnaviria</taxon>
        <taxon>Bamfordvirae</taxon>
        <taxon>Nucleocytoviricota</taxon>
        <taxon>Megaviricetes</taxon>
        <taxon>Imitervirales</taxon>
        <taxon>Mimiviridae</taxon>
        <taxon>Klosneuvirinae</taxon>
    </lineage>
</organism>
<feature type="non-terminal residue" evidence="2">
    <location>
        <position position="83"/>
    </location>
</feature>
<protein>
    <recommendedName>
        <fullName evidence="1">C2H2-type domain-containing protein</fullName>
    </recommendedName>
</protein>
<proteinExistence type="predicted"/>
<dbReference type="EMBL" id="MK072006">
    <property type="protein sequence ID" value="AYV77054.1"/>
    <property type="molecule type" value="Genomic_DNA"/>
</dbReference>
<dbReference type="InterPro" id="IPR013087">
    <property type="entry name" value="Znf_C2H2_type"/>
</dbReference>
<dbReference type="Gene3D" id="3.30.160.60">
    <property type="entry name" value="Classic Zinc Finger"/>
    <property type="match status" value="1"/>
</dbReference>
<sequence length="83" mass="9446">MSFTCQPCSYTTTRQIDLTRHETTKKHLSKVEELAIESAKNLEKSSPGFKCGFCDTVYSTSSNRSKHMKKCPKNIISEVIKEK</sequence>
<dbReference type="InterPro" id="IPR036236">
    <property type="entry name" value="Znf_C2H2_sf"/>
</dbReference>
<feature type="domain" description="C2H2-type" evidence="1">
    <location>
        <begin position="49"/>
        <end position="69"/>
    </location>
</feature>
<evidence type="ECO:0000313" key="2">
    <source>
        <dbReference type="EMBL" id="AYV77054.1"/>
    </source>
</evidence>
<dbReference type="SUPFAM" id="SSF57667">
    <property type="entry name" value="beta-beta-alpha zinc fingers"/>
    <property type="match status" value="1"/>
</dbReference>
<dbReference type="Pfam" id="PF00096">
    <property type="entry name" value="zf-C2H2"/>
    <property type="match status" value="1"/>
</dbReference>
<evidence type="ECO:0000259" key="1">
    <source>
        <dbReference type="SMART" id="SM00355"/>
    </source>
</evidence>
<dbReference type="SMART" id="SM00355">
    <property type="entry name" value="ZnF_C2H2"/>
    <property type="match status" value="2"/>
</dbReference>
<feature type="domain" description="C2H2-type" evidence="1">
    <location>
        <begin position="3"/>
        <end position="27"/>
    </location>
</feature>
<accession>A0A3G4ZRV3</accession>
<gene>
    <name evidence="2" type="ORF">Barrevirus9_23</name>
</gene>
<reference evidence="2" key="1">
    <citation type="submission" date="2018-10" db="EMBL/GenBank/DDBJ databases">
        <title>Hidden diversity of soil giant viruses.</title>
        <authorList>
            <person name="Schulz F."/>
            <person name="Alteio L."/>
            <person name="Goudeau D."/>
            <person name="Ryan E.M."/>
            <person name="Malmstrom R.R."/>
            <person name="Blanchard J."/>
            <person name="Woyke T."/>
        </authorList>
    </citation>
    <scope>NUCLEOTIDE SEQUENCE</scope>
    <source>
        <strain evidence="2">BAV1</strain>
    </source>
</reference>